<protein>
    <submittedName>
        <fullName evidence="2">Uncharacterized protein</fullName>
    </submittedName>
</protein>
<reference evidence="2" key="1">
    <citation type="submission" date="2020-10" db="EMBL/GenBank/DDBJ databases">
        <title>An improved Amphimedon queenslandica hologenome assembly reveals how three proteobacterial symbionts can extend the metabolic phenotypic of their marine sponge host.</title>
        <authorList>
            <person name="Degnan B."/>
            <person name="Degnan S."/>
            <person name="Xiang X."/>
        </authorList>
    </citation>
    <scope>NUCLEOTIDE SEQUENCE</scope>
    <source>
        <strain evidence="2">AqS2</strain>
    </source>
</reference>
<evidence type="ECO:0000256" key="1">
    <source>
        <dbReference type="SAM" id="Phobius"/>
    </source>
</evidence>
<accession>A0A930UI14</accession>
<gene>
    <name evidence="2" type="ORF">ISN26_05270</name>
</gene>
<dbReference type="EMBL" id="JADHEI010000033">
    <property type="protein sequence ID" value="MBF2735471.1"/>
    <property type="molecule type" value="Genomic_DNA"/>
</dbReference>
<name>A0A930UI14_9GAMM</name>
<dbReference type="Gene3D" id="3.40.50.720">
    <property type="entry name" value="NAD(P)-binding Rossmann-like Domain"/>
    <property type="match status" value="1"/>
</dbReference>
<dbReference type="AlphaFoldDB" id="A0A930UI14"/>
<keyword evidence="1" id="KW-1133">Transmembrane helix</keyword>
<dbReference type="Proteomes" id="UP000604381">
    <property type="component" value="Unassembled WGS sequence"/>
</dbReference>
<sequence length="148" mass="15452">MIKRPASLDARSAMVFGGAGIAAMIAIEAIAALQLSAEANVLQTSITGGMSSVAAALLTKQPYQRHIVAGGKHADYARSFEPHKFILRESFIGEDAPPPVDTPKWDAVIDTACGALLGRALSQLAPHGLVLCCGVRSPRPRCRSSCAA</sequence>
<keyword evidence="1" id="KW-0472">Membrane</keyword>
<comment type="caution">
    <text evidence="2">The sequence shown here is derived from an EMBL/GenBank/DDBJ whole genome shotgun (WGS) entry which is preliminary data.</text>
</comment>
<organism evidence="2 3">
    <name type="scientific">Candidatus Amphirhobacter heronislandensis</name>
    <dbReference type="NCBI Taxonomy" id="1732024"/>
    <lineage>
        <taxon>Bacteria</taxon>
        <taxon>Pseudomonadati</taxon>
        <taxon>Pseudomonadota</taxon>
        <taxon>Gammaproteobacteria</taxon>
        <taxon>Candidatus Tethybacterales</taxon>
        <taxon>Candidatus Tethybacteraceae</taxon>
        <taxon>Candidatus Amphirhobacter</taxon>
    </lineage>
</organism>
<dbReference type="InterPro" id="IPR036291">
    <property type="entry name" value="NAD(P)-bd_dom_sf"/>
</dbReference>
<evidence type="ECO:0000313" key="3">
    <source>
        <dbReference type="Proteomes" id="UP000604381"/>
    </source>
</evidence>
<keyword evidence="3" id="KW-1185">Reference proteome</keyword>
<keyword evidence="1" id="KW-0812">Transmembrane</keyword>
<proteinExistence type="predicted"/>
<feature type="transmembrane region" description="Helical" evidence="1">
    <location>
        <begin position="12"/>
        <end position="35"/>
    </location>
</feature>
<dbReference type="Gene3D" id="3.90.180.10">
    <property type="entry name" value="Medium-chain alcohol dehydrogenases, catalytic domain"/>
    <property type="match status" value="1"/>
</dbReference>
<dbReference type="SUPFAM" id="SSF51735">
    <property type="entry name" value="NAD(P)-binding Rossmann-fold domains"/>
    <property type="match status" value="1"/>
</dbReference>
<evidence type="ECO:0000313" key="2">
    <source>
        <dbReference type="EMBL" id="MBF2735471.1"/>
    </source>
</evidence>